<dbReference type="Proteomes" id="UP000436822">
    <property type="component" value="Unassembled WGS sequence"/>
</dbReference>
<evidence type="ECO:0000313" key="1">
    <source>
        <dbReference type="EMBL" id="GFE67321.1"/>
    </source>
</evidence>
<name>A0A6N6JLY3_9RHOB</name>
<sequence>MYPPDIAESFELTSGNSISAKCISDEVPWKSGTIGKGDFEEEGFPEMSGPLAQEGHRAAMVFPVRSQGGLCFASVLVSSLDDDEFPEEWLALVGTLSLQLSVILEAIHLQDLEVAEQRAYIAHTVKTRTDRVLNGGELVLGMLNPLFGATDMYKLLPAFIQRAELALSRERNTPYRREDREVLNALKRTFPAHEIVGPNAISDNLPKAISDISEHLKELRISAVTIAGGKNAEEPFETRPELWGGTPCRLRLALAESLKPLGNNTLYRNRLQLPPREVLDSSVAIAVPETVLIEIINNLFDNAMKYDFSPPSLSYFVKPSSDGKTYSMVIRNLAPRLSSADADEIEFGGARAWYSEAKDFSGSGLGLRFSIEMAKRWGMELKYVVPLIETDEDSEKLGWHELRLEMKNVGRRRR</sequence>
<dbReference type="InterPro" id="IPR036890">
    <property type="entry name" value="HATPase_C_sf"/>
</dbReference>
<dbReference type="SUPFAM" id="SSF55874">
    <property type="entry name" value="ATPase domain of HSP90 chaperone/DNA topoisomerase II/histidine kinase"/>
    <property type="match status" value="1"/>
</dbReference>
<protein>
    <submittedName>
        <fullName evidence="1">Uncharacterized protein</fullName>
    </submittedName>
</protein>
<evidence type="ECO:0000313" key="2">
    <source>
        <dbReference type="Proteomes" id="UP000436822"/>
    </source>
</evidence>
<gene>
    <name evidence="1" type="ORF">KIN_43950</name>
</gene>
<dbReference type="SUPFAM" id="SSF55781">
    <property type="entry name" value="GAF domain-like"/>
    <property type="match status" value="1"/>
</dbReference>
<keyword evidence="2" id="KW-1185">Reference proteome</keyword>
<reference evidence="1 2" key="1">
    <citation type="submission" date="2019-12" db="EMBL/GenBank/DDBJ databases">
        <title>Litoreibacter badius sp. nov., a novel bacteriochlorophyll a-containing bacterium in the genus Litoreibacter.</title>
        <authorList>
            <person name="Kanamuro M."/>
            <person name="Takabe Y."/>
            <person name="Mori K."/>
            <person name="Takaichi S."/>
            <person name="Hanada S."/>
        </authorList>
    </citation>
    <scope>NUCLEOTIDE SEQUENCE [LARGE SCALE GENOMIC DNA]</scope>
    <source>
        <strain evidence="1 2">K6</strain>
    </source>
</reference>
<dbReference type="Gene3D" id="3.30.565.10">
    <property type="entry name" value="Histidine kinase-like ATPase, C-terminal domain"/>
    <property type="match status" value="1"/>
</dbReference>
<organism evidence="1 2">
    <name type="scientific">Litoreibacter roseus</name>
    <dbReference type="NCBI Taxonomy" id="2601869"/>
    <lineage>
        <taxon>Bacteria</taxon>
        <taxon>Pseudomonadati</taxon>
        <taxon>Pseudomonadota</taxon>
        <taxon>Alphaproteobacteria</taxon>
        <taxon>Rhodobacterales</taxon>
        <taxon>Roseobacteraceae</taxon>
        <taxon>Litoreibacter</taxon>
    </lineage>
</organism>
<dbReference type="EMBL" id="BLJE01000011">
    <property type="protein sequence ID" value="GFE67321.1"/>
    <property type="molecule type" value="Genomic_DNA"/>
</dbReference>
<dbReference type="AlphaFoldDB" id="A0A6N6JLY3"/>
<comment type="caution">
    <text evidence="1">The sequence shown here is derived from an EMBL/GenBank/DDBJ whole genome shotgun (WGS) entry which is preliminary data.</text>
</comment>
<proteinExistence type="predicted"/>
<accession>A0A6N6JLY3</accession>